<accession>A0A3B0YFN0</accession>
<organism evidence="3">
    <name type="scientific">hydrothermal vent metagenome</name>
    <dbReference type="NCBI Taxonomy" id="652676"/>
    <lineage>
        <taxon>unclassified sequences</taxon>
        <taxon>metagenomes</taxon>
        <taxon>ecological metagenomes</taxon>
    </lineage>
</organism>
<evidence type="ECO:0008006" key="4">
    <source>
        <dbReference type="Google" id="ProtNLM"/>
    </source>
</evidence>
<proteinExistence type="inferred from homology"/>
<name>A0A3B0YFN0_9ZZZZ</name>
<dbReference type="PANTHER" id="PTHR33755:SF7">
    <property type="entry name" value="TOXIN MODULE OF TOXIN-ANTITOXIN SYSTEM RELE_STBE FAMILY"/>
    <property type="match status" value="1"/>
</dbReference>
<dbReference type="InterPro" id="IPR051803">
    <property type="entry name" value="TA_system_RelE-like_toxin"/>
</dbReference>
<evidence type="ECO:0000313" key="3">
    <source>
        <dbReference type="EMBL" id="VAW79705.1"/>
    </source>
</evidence>
<comment type="similarity">
    <text evidence="1">Belongs to the RelE toxin family.</text>
</comment>
<gene>
    <name evidence="3" type="ORF">MNBD_GAMMA13-1057</name>
</gene>
<reference evidence="3" key="1">
    <citation type="submission" date="2018-06" db="EMBL/GenBank/DDBJ databases">
        <authorList>
            <person name="Zhirakovskaya E."/>
        </authorList>
    </citation>
    <scope>NUCLEOTIDE SEQUENCE</scope>
</reference>
<dbReference type="Pfam" id="PF05016">
    <property type="entry name" value="ParE_toxin"/>
    <property type="match status" value="1"/>
</dbReference>
<dbReference type="InterPro" id="IPR007712">
    <property type="entry name" value="RelE/ParE_toxin"/>
</dbReference>
<dbReference type="EMBL" id="UOFK01000203">
    <property type="protein sequence ID" value="VAW79705.1"/>
    <property type="molecule type" value="Genomic_DNA"/>
</dbReference>
<evidence type="ECO:0000256" key="2">
    <source>
        <dbReference type="ARBA" id="ARBA00022649"/>
    </source>
</evidence>
<dbReference type="PANTHER" id="PTHR33755">
    <property type="entry name" value="TOXIN PARE1-RELATED"/>
    <property type="match status" value="1"/>
</dbReference>
<keyword evidence="2" id="KW-1277">Toxin-antitoxin system</keyword>
<evidence type="ECO:0000256" key="1">
    <source>
        <dbReference type="ARBA" id="ARBA00006226"/>
    </source>
</evidence>
<dbReference type="Gene3D" id="3.30.2310.20">
    <property type="entry name" value="RelE-like"/>
    <property type="match status" value="1"/>
</dbReference>
<dbReference type="AlphaFoldDB" id="A0A3B0YFN0"/>
<sequence length="93" mass="10933">MKLTYTLEAVNDLIRLREFIEDKNPQAAQRIAKELIRGIKQLKSFPLMGVEVEEAPAPEMIRDLIIGGYIARYLVHSNEVYILRIWQHKEQRL</sequence>
<protein>
    <recommendedName>
        <fullName evidence="4">Death on curing protein, Doc toxin</fullName>
    </recommendedName>
</protein>
<dbReference type="InterPro" id="IPR035093">
    <property type="entry name" value="RelE/ParE_toxin_dom_sf"/>
</dbReference>